<dbReference type="CDD" id="cd19941">
    <property type="entry name" value="TIL"/>
    <property type="match status" value="2"/>
</dbReference>
<keyword evidence="5" id="KW-1185">Reference proteome</keyword>
<protein>
    <recommendedName>
        <fullName evidence="3">TIL domain-containing protein</fullName>
    </recommendedName>
</protein>
<accession>G0NJ03</accession>
<gene>
    <name evidence="4" type="ORF">CAEBREN_13216</name>
</gene>
<feature type="domain" description="TIL" evidence="3">
    <location>
        <begin position="34"/>
        <end position="85"/>
    </location>
</feature>
<keyword evidence="2" id="KW-0732">Signal</keyword>
<dbReference type="OMA" id="PMCINEN"/>
<dbReference type="InterPro" id="IPR002919">
    <property type="entry name" value="TIL_dom"/>
</dbReference>
<dbReference type="GO" id="GO:0004867">
    <property type="term" value="F:serine-type endopeptidase inhibitor activity"/>
    <property type="evidence" value="ECO:0007669"/>
    <property type="project" value="UniProtKB-KW"/>
</dbReference>
<evidence type="ECO:0000256" key="1">
    <source>
        <dbReference type="ARBA" id="ARBA00022900"/>
    </source>
</evidence>
<keyword evidence="1" id="KW-0722">Serine protease inhibitor</keyword>
<reference evidence="5" key="1">
    <citation type="submission" date="2011-07" db="EMBL/GenBank/DDBJ databases">
        <authorList>
            <consortium name="Caenorhabditis brenneri Sequencing and Analysis Consortium"/>
            <person name="Wilson R.K."/>
        </authorList>
    </citation>
    <scope>NUCLEOTIDE SEQUENCE [LARGE SCALE GENOMIC DNA]</scope>
    <source>
        <strain evidence="5">PB2801</strain>
    </source>
</reference>
<feature type="signal peptide" evidence="2">
    <location>
        <begin position="1"/>
        <end position="16"/>
    </location>
</feature>
<evidence type="ECO:0000313" key="4">
    <source>
        <dbReference type="EMBL" id="EGT32087.1"/>
    </source>
</evidence>
<dbReference type="InterPro" id="IPR036084">
    <property type="entry name" value="Ser_inhib-like_sf"/>
</dbReference>
<dbReference type="EMBL" id="GL379893">
    <property type="protein sequence ID" value="EGT32087.1"/>
    <property type="molecule type" value="Genomic_DNA"/>
</dbReference>
<dbReference type="OrthoDB" id="6236007at2759"/>
<dbReference type="Gene3D" id="2.10.25.10">
    <property type="entry name" value="Laminin"/>
    <property type="match status" value="2"/>
</dbReference>
<dbReference type="SUPFAM" id="SSF57567">
    <property type="entry name" value="Serine protease inhibitors"/>
    <property type="match status" value="2"/>
</dbReference>
<keyword evidence="1" id="KW-0646">Protease inhibitor</keyword>
<feature type="chain" id="PRO_5003404973" description="TIL domain-containing protein" evidence="2">
    <location>
        <begin position="17"/>
        <end position="272"/>
    </location>
</feature>
<sequence length="272" mass="29205">MKASFLAFFLVAAVSAQVPPGGGVGSVGPGALECKGNETFTTCQKCDRFCTNLTYTCEKECDAGCLCNPGYVRDLQNRCIKIEDCPATVQCGANEELNLCYNTCEEEKCFSNIPSDLCPKLEVCTIGCSCRGGLVRDPSGKCVKPAQCDTNTTNPCDSKICGCGEECVAINVPCRRPPCQKVAECHPIATDCSTKKCTTLGGCAMVQTLNCDKPTCPKVPMCINENQCLYTRCPRGFQCELQEDVKCDNAPCEPVAQCVMINNLDVELIGSL</sequence>
<dbReference type="AlphaFoldDB" id="G0NJ03"/>
<proteinExistence type="predicted"/>
<dbReference type="HOGENOM" id="CLU_110388_0_0_1"/>
<dbReference type="Pfam" id="PF01826">
    <property type="entry name" value="TIL"/>
    <property type="match status" value="2"/>
</dbReference>
<evidence type="ECO:0000313" key="5">
    <source>
        <dbReference type="Proteomes" id="UP000008068"/>
    </source>
</evidence>
<organism evidence="5">
    <name type="scientific">Caenorhabditis brenneri</name>
    <name type="common">Nematode worm</name>
    <dbReference type="NCBI Taxonomy" id="135651"/>
    <lineage>
        <taxon>Eukaryota</taxon>
        <taxon>Metazoa</taxon>
        <taxon>Ecdysozoa</taxon>
        <taxon>Nematoda</taxon>
        <taxon>Chromadorea</taxon>
        <taxon>Rhabditida</taxon>
        <taxon>Rhabditina</taxon>
        <taxon>Rhabditomorpha</taxon>
        <taxon>Rhabditoidea</taxon>
        <taxon>Rhabditidae</taxon>
        <taxon>Peloderinae</taxon>
        <taxon>Caenorhabditis</taxon>
    </lineage>
</organism>
<feature type="domain" description="TIL" evidence="3">
    <location>
        <begin position="91"/>
        <end position="148"/>
    </location>
</feature>
<evidence type="ECO:0000256" key="2">
    <source>
        <dbReference type="SAM" id="SignalP"/>
    </source>
</evidence>
<dbReference type="InParanoid" id="G0NJ03"/>
<dbReference type="eggNOG" id="KOG1217">
    <property type="taxonomic scope" value="Eukaryota"/>
</dbReference>
<evidence type="ECO:0000259" key="3">
    <source>
        <dbReference type="Pfam" id="PF01826"/>
    </source>
</evidence>
<dbReference type="Proteomes" id="UP000008068">
    <property type="component" value="Unassembled WGS sequence"/>
</dbReference>
<name>G0NJ03_CAEBE</name>
<dbReference type="STRING" id="135651.G0NJ03"/>